<dbReference type="PANTHER" id="PTHR30408:SF12">
    <property type="entry name" value="TYPE I RESTRICTION ENZYME MJAVIII SPECIFICITY SUBUNIT"/>
    <property type="match status" value="1"/>
</dbReference>
<keyword evidence="6" id="KW-1185">Reference proteome</keyword>
<protein>
    <submittedName>
        <fullName evidence="5">Restriction endonuclease subunit R</fullName>
    </submittedName>
</protein>
<comment type="caution">
    <text evidence="5">The sequence shown here is derived from an EMBL/GenBank/DDBJ whole genome shotgun (WGS) entry which is preliminary data.</text>
</comment>
<keyword evidence="2" id="KW-0680">Restriction system</keyword>
<dbReference type="EMBL" id="MWQO01000039">
    <property type="protein sequence ID" value="THD09386.1"/>
    <property type="molecule type" value="Genomic_DNA"/>
</dbReference>
<dbReference type="GO" id="GO:0003677">
    <property type="term" value="F:DNA binding"/>
    <property type="evidence" value="ECO:0007669"/>
    <property type="project" value="UniProtKB-KW"/>
</dbReference>
<gene>
    <name evidence="5" type="ORF">B1806_10920</name>
</gene>
<keyword evidence="5" id="KW-0540">Nuclease</keyword>
<dbReference type="Gene3D" id="3.90.220.20">
    <property type="entry name" value="DNA methylase specificity domains"/>
    <property type="match status" value="2"/>
</dbReference>
<dbReference type="InterPro" id="IPR000055">
    <property type="entry name" value="Restrct_endonuc_typeI_TRD"/>
</dbReference>
<accession>A0A4S3KKU6</accession>
<evidence type="ECO:0000256" key="1">
    <source>
        <dbReference type="ARBA" id="ARBA00010923"/>
    </source>
</evidence>
<dbReference type="Pfam" id="PF01420">
    <property type="entry name" value="Methylase_S"/>
    <property type="match status" value="2"/>
</dbReference>
<dbReference type="OrthoDB" id="9798929at2"/>
<evidence type="ECO:0000259" key="4">
    <source>
        <dbReference type="Pfam" id="PF01420"/>
    </source>
</evidence>
<keyword evidence="5" id="KW-0255">Endonuclease</keyword>
<reference evidence="5 6" key="1">
    <citation type="submission" date="2017-02" db="EMBL/GenBank/DDBJ databases">
        <title>Whole genome sequencing of Metallibacterium scheffleri DSM 24874 (T).</title>
        <authorList>
            <person name="Kumar S."/>
            <person name="Patil P."/>
            <person name="Patil P.B."/>
        </authorList>
    </citation>
    <scope>NUCLEOTIDE SEQUENCE [LARGE SCALE GENOMIC DNA]</scope>
    <source>
        <strain evidence="5 6">DSM 24874</strain>
    </source>
</reference>
<dbReference type="Gene3D" id="1.10.287.1120">
    <property type="entry name" value="Bipartite methylase S protein"/>
    <property type="match status" value="1"/>
</dbReference>
<comment type="similarity">
    <text evidence="1">Belongs to the type-I restriction system S methylase family.</text>
</comment>
<evidence type="ECO:0000256" key="3">
    <source>
        <dbReference type="ARBA" id="ARBA00023125"/>
    </source>
</evidence>
<proteinExistence type="inferred from homology"/>
<dbReference type="GO" id="GO:0004519">
    <property type="term" value="F:endonuclease activity"/>
    <property type="evidence" value="ECO:0007669"/>
    <property type="project" value="UniProtKB-KW"/>
</dbReference>
<sequence length="459" mass="50634">MSSKNKTTATKEEAKPALVPKLRFPEFRGAEAWKPVTLQQASTPVTERVGERKLTPVSISAGIGFVPQAEKFGRDISGNQYQLYTLVSDGDFVYNKGNSLKFPQGCVYQLQGWGQVAAPNVFICFRLKGGYSNVFFQNCFEQNMHGKQLKKHITSGARSNGLLNISKENFFGVEIPTPSPAEQQKIAECLSSVDELMAAQARKVDALKTHKKGLMQQLFPRVAGASSAKASEPREQDAPATIETQPRLRFPEFQNAGEWDKTTIGDLKPFVTSGSRGWAPFYAEQGELFVRITNLWRDSIYLDLAGSKFVQLPPGANEGVRTQLREHDVLISITADIGIIGYVDESVPSPAYINQHIALVRFDSGQLFGKYVAYFLASEKSQRLFRASTDTGTKAGMSLIGIQKIELMFPGLPEQQRIASCLSSLDALITAETQKLEALKTHKKGLMQQLFPSPEAVEA</sequence>
<dbReference type="SUPFAM" id="SSF116734">
    <property type="entry name" value="DNA methylase specificity domain"/>
    <property type="match status" value="2"/>
</dbReference>
<dbReference type="GO" id="GO:0009307">
    <property type="term" value="P:DNA restriction-modification system"/>
    <property type="evidence" value="ECO:0007669"/>
    <property type="project" value="UniProtKB-KW"/>
</dbReference>
<dbReference type="RefSeq" id="WP_081126051.1">
    <property type="nucleotide sequence ID" value="NZ_LDOS01000001.1"/>
</dbReference>
<feature type="domain" description="Type I restriction modification DNA specificity" evidence="4">
    <location>
        <begin position="150"/>
        <end position="201"/>
    </location>
</feature>
<dbReference type="AlphaFoldDB" id="A0A4S3KKU6"/>
<dbReference type="InterPro" id="IPR052021">
    <property type="entry name" value="Type-I_RS_S_subunit"/>
</dbReference>
<dbReference type="InterPro" id="IPR044946">
    <property type="entry name" value="Restrct_endonuc_typeI_TRD_sf"/>
</dbReference>
<keyword evidence="3" id="KW-0238">DNA-binding</keyword>
<evidence type="ECO:0000313" key="5">
    <source>
        <dbReference type="EMBL" id="THD09386.1"/>
    </source>
</evidence>
<evidence type="ECO:0000313" key="6">
    <source>
        <dbReference type="Proteomes" id="UP000307749"/>
    </source>
</evidence>
<dbReference type="PANTHER" id="PTHR30408">
    <property type="entry name" value="TYPE-1 RESTRICTION ENZYME ECOKI SPECIFICITY PROTEIN"/>
    <property type="match status" value="1"/>
</dbReference>
<evidence type="ECO:0000256" key="2">
    <source>
        <dbReference type="ARBA" id="ARBA00022747"/>
    </source>
</evidence>
<organism evidence="5 6">
    <name type="scientific">Metallibacterium scheffleri</name>
    <dbReference type="NCBI Taxonomy" id="993689"/>
    <lineage>
        <taxon>Bacteria</taxon>
        <taxon>Pseudomonadati</taxon>
        <taxon>Pseudomonadota</taxon>
        <taxon>Gammaproteobacteria</taxon>
        <taxon>Lysobacterales</taxon>
        <taxon>Rhodanobacteraceae</taxon>
        <taxon>Metallibacterium</taxon>
    </lineage>
</organism>
<dbReference type="Proteomes" id="UP000307749">
    <property type="component" value="Unassembled WGS sequence"/>
</dbReference>
<keyword evidence="5" id="KW-0378">Hydrolase</keyword>
<dbReference type="STRING" id="993689.GCA_002077135_00648"/>
<feature type="domain" description="Type I restriction modification DNA specificity" evidence="4">
    <location>
        <begin position="323"/>
        <end position="440"/>
    </location>
</feature>
<name>A0A4S3KKU6_9GAMM</name>